<dbReference type="InterPro" id="IPR036852">
    <property type="entry name" value="Peptidase_S8/S53_dom_sf"/>
</dbReference>
<protein>
    <submittedName>
        <fullName evidence="7">Peptidase S8</fullName>
    </submittedName>
</protein>
<dbReference type="KEGG" id="spir:CWM47_09830"/>
<dbReference type="Pfam" id="PF00082">
    <property type="entry name" value="Peptidase_S8"/>
    <property type="match status" value="1"/>
</dbReference>
<feature type="domain" description="Peptidase S8/S53" evidence="6">
    <location>
        <begin position="41"/>
        <end position="474"/>
    </location>
</feature>
<proteinExistence type="inferred from homology"/>
<dbReference type="GO" id="GO:0004252">
    <property type="term" value="F:serine-type endopeptidase activity"/>
    <property type="evidence" value="ECO:0007669"/>
    <property type="project" value="UniProtKB-UniRule"/>
</dbReference>
<keyword evidence="8" id="KW-1185">Reference proteome</keyword>
<dbReference type="InterPro" id="IPR034080">
    <property type="entry name" value="Protease_P7-like_dom"/>
</dbReference>
<keyword evidence="3 5" id="KW-0378">Hydrolase</keyword>
<evidence type="ECO:0000256" key="1">
    <source>
        <dbReference type="ARBA" id="ARBA00011073"/>
    </source>
</evidence>
<sequence length="520" mass="56674">MAAQPQPVQWHHLDPRTDSVMGISTDRAYRELLNGRKATPVIVAVIDGGVDTNHEDLKAVIRANSKEIAGNGKDDDHNGYVDDVKGWNFMGGKDGRNVEFDRKEETRIVARLGPCYATAHRASLPAEQQADYDLYTRAKAHYEQKRQELTTTYGRNAQMETRLKNMIADLKKALGVTRLDSALLHHPPTTDSTQRQKAAMIYGPMVQRGFADADDALAGLQKNIKRLKTQLDYGYNLQYDPQPIVGDNPDKLTEVGYGNADVIGPDASHGSHVAGIIAANRTNSLGVMGIANHAYIMAIRSTPEGDEHDKDVANAIRYAVDNGATIINMSFGKDFSPDRRIVDEAIRYADTKGVLLVHAAMNDHNNIDSVAFYPAATYPDGREMPNVITVGASSRINNRELAATFSNYGQHTVDVFAPGVGVLSTVPGNDYQPMSGTSMATPVVAGIAAVLKSYFPQLTPQAIKRIIMQSATPLHTMVYKPGTRQLVDFVTLSKTGGIVNLYEAVKLALIQTPVATSTNK</sequence>
<dbReference type="EMBL" id="CP025096">
    <property type="protein sequence ID" value="AUD07248.1"/>
    <property type="molecule type" value="Genomic_DNA"/>
</dbReference>
<dbReference type="InterPro" id="IPR015500">
    <property type="entry name" value="Peptidase_S8_subtilisin-rel"/>
</dbReference>
<reference evidence="7 8" key="1">
    <citation type="submission" date="2017-11" db="EMBL/GenBank/DDBJ databases">
        <title>Taxonomic description and genome sequences of Spirosoma HA7 sp. nov., isolated from pollen microhabitat of Corylus avellana.</title>
        <authorList>
            <person name="Ambika Manirajan B."/>
            <person name="Suarez C."/>
            <person name="Ratering S."/>
            <person name="Geissler-Plaum R."/>
            <person name="Cardinale M."/>
            <person name="Sylvia S."/>
        </authorList>
    </citation>
    <scope>NUCLEOTIDE SEQUENCE [LARGE SCALE GENOMIC DNA]</scope>
    <source>
        <strain evidence="7 8">HA7</strain>
    </source>
</reference>
<evidence type="ECO:0000256" key="4">
    <source>
        <dbReference type="ARBA" id="ARBA00022825"/>
    </source>
</evidence>
<dbReference type="PRINTS" id="PR00723">
    <property type="entry name" value="SUBTILISIN"/>
</dbReference>
<evidence type="ECO:0000256" key="3">
    <source>
        <dbReference type="ARBA" id="ARBA00022801"/>
    </source>
</evidence>
<dbReference type="GO" id="GO:0006508">
    <property type="term" value="P:proteolysis"/>
    <property type="evidence" value="ECO:0007669"/>
    <property type="project" value="UniProtKB-KW"/>
</dbReference>
<dbReference type="InterPro" id="IPR022398">
    <property type="entry name" value="Peptidase_S8_His-AS"/>
</dbReference>
<name>A0A2K8ZBI8_9BACT</name>
<dbReference type="InterPro" id="IPR000209">
    <property type="entry name" value="Peptidase_S8/S53_dom"/>
</dbReference>
<organism evidence="7 8">
    <name type="scientific">Spirosoma pollinicola</name>
    <dbReference type="NCBI Taxonomy" id="2057025"/>
    <lineage>
        <taxon>Bacteria</taxon>
        <taxon>Pseudomonadati</taxon>
        <taxon>Bacteroidota</taxon>
        <taxon>Cytophagia</taxon>
        <taxon>Cytophagales</taxon>
        <taxon>Cytophagaceae</taxon>
        <taxon>Spirosoma</taxon>
    </lineage>
</organism>
<dbReference type="InterPro" id="IPR023828">
    <property type="entry name" value="Peptidase_S8_Ser-AS"/>
</dbReference>
<dbReference type="Gene3D" id="3.40.50.200">
    <property type="entry name" value="Peptidase S8/S53 domain"/>
    <property type="match status" value="2"/>
</dbReference>
<keyword evidence="2 5" id="KW-0645">Protease</keyword>
<evidence type="ECO:0000313" key="7">
    <source>
        <dbReference type="EMBL" id="AUD07248.1"/>
    </source>
</evidence>
<dbReference type="SUPFAM" id="SSF52743">
    <property type="entry name" value="Subtilisin-like"/>
    <property type="match status" value="1"/>
</dbReference>
<evidence type="ECO:0000259" key="6">
    <source>
        <dbReference type="Pfam" id="PF00082"/>
    </source>
</evidence>
<evidence type="ECO:0000256" key="5">
    <source>
        <dbReference type="PROSITE-ProRule" id="PRU01240"/>
    </source>
</evidence>
<evidence type="ECO:0000313" key="8">
    <source>
        <dbReference type="Proteomes" id="UP000232883"/>
    </source>
</evidence>
<dbReference type="CDD" id="cd07483">
    <property type="entry name" value="Peptidases_S8_Subtilisin_Novo-like"/>
    <property type="match status" value="1"/>
</dbReference>
<accession>A0A2K8ZBI8</accession>
<keyword evidence="4 5" id="KW-0720">Serine protease</keyword>
<dbReference type="Proteomes" id="UP000232883">
    <property type="component" value="Chromosome"/>
</dbReference>
<dbReference type="PROSITE" id="PS51892">
    <property type="entry name" value="SUBTILASE"/>
    <property type="match status" value="1"/>
</dbReference>
<dbReference type="PROSITE" id="PS00137">
    <property type="entry name" value="SUBTILASE_HIS"/>
    <property type="match status" value="1"/>
</dbReference>
<dbReference type="PROSITE" id="PS00138">
    <property type="entry name" value="SUBTILASE_SER"/>
    <property type="match status" value="1"/>
</dbReference>
<dbReference type="PANTHER" id="PTHR43806:SF11">
    <property type="entry name" value="CEREVISIN-RELATED"/>
    <property type="match status" value="1"/>
</dbReference>
<feature type="active site" description="Charge relay system" evidence="5">
    <location>
        <position position="47"/>
    </location>
</feature>
<gene>
    <name evidence="7" type="ORF">CWM47_09830</name>
</gene>
<dbReference type="AlphaFoldDB" id="A0A2K8ZBI8"/>
<feature type="active site" description="Charge relay system" evidence="5">
    <location>
        <position position="438"/>
    </location>
</feature>
<comment type="similarity">
    <text evidence="1 5">Belongs to the peptidase S8 family.</text>
</comment>
<dbReference type="PANTHER" id="PTHR43806">
    <property type="entry name" value="PEPTIDASE S8"/>
    <property type="match status" value="1"/>
</dbReference>
<feature type="active site" description="Charge relay system" evidence="5">
    <location>
        <position position="269"/>
    </location>
</feature>
<evidence type="ECO:0000256" key="2">
    <source>
        <dbReference type="ARBA" id="ARBA00022670"/>
    </source>
</evidence>
<dbReference type="InterPro" id="IPR050131">
    <property type="entry name" value="Peptidase_S8_subtilisin-like"/>
</dbReference>
<dbReference type="OrthoDB" id="9798386at2"/>